<dbReference type="GO" id="GO:0016887">
    <property type="term" value="F:ATP hydrolysis activity"/>
    <property type="evidence" value="ECO:0007669"/>
    <property type="project" value="InterPro"/>
</dbReference>
<evidence type="ECO:0000256" key="4">
    <source>
        <dbReference type="ARBA" id="ARBA00022692"/>
    </source>
</evidence>
<evidence type="ECO:0000256" key="5">
    <source>
        <dbReference type="ARBA" id="ARBA00022723"/>
    </source>
</evidence>
<dbReference type="GO" id="GO:0005524">
    <property type="term" value="F:ATP binding"/>
    <property type="evidence" value="ECO:0007669"/>
    <property type="project" value="UniProtKB-UniRule"/>
</dbReference>
<dbReference type="InterPro" id="IPR023298">
    <property type="entry name" value="ATPase_P-typ_TM_dom_sf"/>
</dbReference>
<dbReference type="InterPro" id="IPR032630">
    <property type="entry name" value="P_typ_ATPase_c"/>
</dbReference>
<dbReference type="EC" id="7.6.2.1" evidence="15"/>
<dbReference type="GO" id="GO:0045332">
    <property type="term" value="P:phospholipid translocation"/>
    <property type="evidence" value="ECO:0007669"/>
    <property type="project" value="TreeGrafter"/>
</dbReference>
<keyword evidence="6 13" id="KW-0547">Nucleotide-binding</keyword>
<dbReference type="InterPro" id="IPR023214">
    <property type="entry name" value="HAD_sf"/>
</dbReference>
<keyword evidence="3" id="KW-0813">Transport</keyword>
<feature type="transmembrane region" description="Helical" evidence="15">
    <location>
        <begin position="442"/>
        <end position="460"/>
    </location>
</feature>
<protein>
    <recommendedName>
        <fullName evidence="15">Phospholipid-transporting ATPase</fullName>
        <ecNumber evidence="15">7.6.2.1</ecNumber>
    </recommendedName>
</protein>
<feature type="binding site" evidence="13">
    <location>
        <position position="53"/>
    </location>
    <ligand>
        <name>ATP</name>
        <dbReference type="ChEBI" id="CHEBI:30616"/>
    </ligand>
</feature>
<dbReference type="InterPro" id="IPR006539">
    <property type="entry name" value="P-type_ATPase_IV"/>
</dbReference>
<feature type="binding site" evidence="14">
    <location>
        <position position="265"/>
    </location>
    <ligand>
        <name>Mg(2+)</name>
        <dbReference type="ChEBI" id="CHEBI:18420"/>
    </ligand>
</feature>
<dbReference type="Gene3D" id="3.40.50.1000">
    <property type="entry name" value="HAD superfamily/HAD-like"/>
    <property type="match status" value="1"/>
</dbReference>
<feature type="transmembrane region" description="Helical" evidence="15">
    <location>
        <begin position="352"/>
        <end position="375"/>
    </location>
</feature>
<keyword evidence="4 15" id="KW-0812">Transmembrane</keyword>
<evidence type="ECO:0000259" key="17">
    <source>
        <dbReference type="Pfam" id="PF16212"/>
    </source>
</evidence>
<keyword evidence="19" id="KW-1185">Reference proteome</keyword>
<dbReference type="Pfam" id="PF13246">
    <property type="entry name" value="Cation_ATPase"/>
    <property type="match status" value="1"/>
</dbReference>
<evidence type="ECO:0000256" key="16">
    <source>
        <dbReference type="SAM" id="MobiDB-lite"/>
    </source>
</evidence>
<dbReference type="GO" id="GO:0012505">
    <property type="term" value="C:endomembrane system"/>
    <property type="evidence" value="ECO:0007669"/>
    <property type="project" value="UniProtKB-SubCell"/>
</dbReference>
<dbReference type="NCBIfam" id="TIGR01652">
    <property type="entry name" value="ATPase-Plipid"/>
    <property type="match status" value="1"/>
</dbReference>
<name>A0A2P4YCC3_9STRA</name>
<comment type="cofactor">
    <cofactor evidence="14">
        <name>Mg(2+)</name>
        <dbReference type="ChEBI" id="CHEBI:18420"/>
    </cofactor>
</comment>
<feature type="binding site" evidence="14">
    <location>
        <position position="269"/>
    </location>
    <ligand>
        <name>Mg(2+)</name>
        <dbReference type="ChEBI" id="CHEBI:18420"/>
    </ligand>
</feature>
<keyword evidence="5 14" id="KW-0479">Metal-binding</keyword>
<evidence type="ECO:0000256" key="7">
    <source>
        <dbReference type="ARBA" id="ARBA00022840"/>
    </source>
</evidence>
<dbReference type="Gene3D" id="3.40.1110.10">
    <property type="entry name" value="Calcium-transporting ATPase, cytoplasmic domain N"/>
    <property type="match status" value="1"/>
</dbReference>
<feature type="binding site" evidence="13">
    <location>
        <position position="268"/>
    </location>
    <ligand>
        <name>ATP</name>
        <dbReference type="ChEBI" id="CHEBI:30616"/>
    </ligand>
</feature>
<comment type="similarity">
    <text evidence="2 15">Belongs to the cation transport ATPase (P-type) (TC 3.A.3) family. Type IV subfamily.</text>
</comment>
<evidence type="ECO:0000256" key="9">
    <source>
        <dbReference type="ARBA" id="ARBA00022967"/>
    </source>
</evidence>
<feature type="binding site" evidence="13">
    <location>
        <position position="142"/>
    </location>
    <ligand>
        <name>ATP</name>
        <dbReference type="ChEBI" id="CHEBI:30616"/>
    </ligand>
</feature>
<evidence type="ECO:0000256" key="11">
    <source>
        <dbReference type="ARBA" id="ARBA00023136"/>
    </source>
</evidence>
<dbReference type="OrthoDB" id="377733at2759"/>
<evidence type="ECO:0000313" key="19">
    <source>
        <dbReference type="Proteomes" id="UP000237271"/>
    </source>
</evidence>
<evidence type="ECO:0000256" key="1">
    <source>
        <dbReference type="ARBA" id="ARBA00004127"/>
    </source>
</evidence>
<comment type="subcellular location">
    <subcellularLocation>
        <location evidence="1">Endomembrane system</location>
        <topology evidence="1">Multi-pass membrane protein</topology>
    </subcellularLocation>
    <subcellularLocation>
        <location evidence="15">Membrane</location>
        <topology evidence="15">Multi-pass membrane protein</topology>
    </subcellularLocation>
</comment>
<feature type="compositionally biased region" description="Low complexity" evidence="16">
    <location>
        <begin position="627"/>
        <end position="639"/>
    </location>
</feature>
<keyword evidence="9 15" id="KW-1278">Translocase</keyword>
<sequence>MSVVVRKPSGELLLYTKGADMMIYQRLKDDPAMMKLKNITRDHMEKYADDGLRTLALAMKKLDERWFQQWKMRFDDAQGNVAEIDRRKDGKPNAIDDLMEEIEEGLELIGATAIEDKLQDGVPQCLANLTRAGIKVWMLTGDKEETAINISYACSLLDNTIQQVIVNATTCPDEAAIRAKLNAAAREFMDNAKGMAGGAEKEISLVIDGEALEMALQPGTAPHLLSFAKLCRAVICNRVSPAQKAEMVKLVRDNIKTVRTLAIGDGANDVAMIQAAHVGVGISGQEGMQAVNSSDYAIAQFRFLERLLLVHGRWNYIRISKLVLYMFYKNITLVLAQYWYGYLSGASGSKMYWEIGVQLYNIAFTGLPIVVVGVLDKDLPAPFSLEYPDLYRRGPERFFFNMYTFGRWIAAAFYESLIIFIVMSYGFNASEKAAGSESRVEFGMVAFSLTVLIVNIKIWMIADRWTVLSFSLWFGSVMSWFAFAALGTETPYFATFKVGYDEFGAFAPTAKTWGYFLVLIMGCSLALGRHIAYNLYQRTFHPDLAQLLQESMGGASQRKYQRRLTINNMEEQTLSMSLDDVHTTGYLSDFGHSDAEILKAQHPQSFTATGTLYEQPKKSVTSTTGASVPHSTTSVSSGVTDSYSASVFSESISEDATWERVPTKMLRATQGRRNTGFAFSCDEETTLAESYIASNSLPRSDAISTAMRNSTSSTGGGASARRVSMGRVRLLS</sequence>
<dbReference type="PANTHER" id="PTHR24092">
    <property type="entry name" value="PROBABLE PHOSPHOLIPID-TRANSPORTING ATPASE"/>
    <property type="match status" value="1"/>
</dbReference>
<feature type="transmembrane region" description="Helical" evidence="15">
    <location>
        <begin position="322"/>
        <end position="340"/>
    </location>
</feature>
<dbReference type="InterPro" id="IPR001757">
    <property type="entry name" value="P_typ_ATPase"/>
</dbReference>
<dbReference type="Pfam" id="PF08282">
    <property type="entry name" value="Hydrolase_3"/>
    <property type="match status" value="1"/>
</dbReference>
<feature type="transmembrane region" description="Helical" evidence="15">
    <location>
        <begin position="405"/>
        <end position="427"/>
    </location>
</feature>
<feature type="transmembrane region" description="Helical" evidence="15">
    <location>
        <begin position="513"/>
        <end position="532"/>
    </location>
</feature>
<dbReference type="AlphaFoldDB" id="A0A2P4YCC3"/>
<dbReference type="PANTHER" id="PTHR24092:SF180">
    <property type="entry name" value="PHOSPHOLIPID-TRANSPORTING ATPASE DNF1-RELATED"/>
    <property type="match status" value="1"/>
</dbReference>
<dbReference type="SUPFAM" id="SSF81660">
    <property type="entry name" value="Metal cation-transporting ATPase, ATP-binding domain N"/>
    <property type="match status" value="1"/>
</dbReference>
<reference evidence="18 19" key="1">
    <citation type="journal article" date="2017" name="Genome Biol. Evol.">
        <title>Phytophthora megakarya and P. palmivora, closely related causal agents of cacao black pod rot, underwent increases in genome sizes and gene numbers by different mechanisms.</title>
        <authorList>
            <person name="Ali S.S."/>
            <person name="Shao J."/>
            <person name="Lary D.J."/>
            <person name="Kronmiller B."/>
            <person name="Shen D."/>
            <person name="Strem M.D."/>
            <person name="Amoako-Attah I."/>
            <person name="Akrofi A.Y."/>
            <person name="Begoude B.A."/>
            <person name="Ten Hoopen G.M."/>
            <person name="Coulibaly K."/>
            <person name="Kebe B.I."/>
            <person name="Melnick R.L."/>
            <person name="Guiltinan M.J."/>
            <person name="Tyler B.M."/>
            <person name="Meinhardt L.W."/>
            <person name="Bailey B.A."/>
        </authorList>
    </citation>
    <scope>NUCLEOTIDE SEQUENCE [LARGE SCALE GENOMIC DNA]</scope>
    <source>
        <strain evidence="19">sbr112.9</strain>
    </source>
</reference>
<proteinExistence type="inferred from homology"/>
<gene>
    <name evidence="18" type="ORF">PHPALM_7446</name>
</gene>
<comment type="caution">
    <text evidence="18">The sequence shown here is derived from an EMBL/GenBank/DDBJ whole genome shotgun (WGS) entry which is preliminary data.</text>
</comment>
<feature type="binding site" evidence="13">
    <location>
        <position position="17"/>
    </location>
    <ligand>
        <name>ATP</name>
        <dbReference type="ChEBI" id="CHEBI:30616"/>
    </ligand>
</feature>
<evidence type="ECO:0000313" key="18">
    <source>
        <dbReference type="EMBL" id="POM75451.1"/>
    </source>
</evidence>
<feature type="binding site" evidence="13">
    <location>
        <position position="244"/>
    </location>
    <ligand>
        <name>ATP</name>
        <dbReference type="ChEBI" id="CHEBI:30616"/>
    </ligand>
</feature>
<feature type="binding site" evidence="13">
    <location>
        <position position="141"/>
    </location>
    <ligand>
        <name>ATP</name>
        <dbReference type="ChEBI" id="CHEBI:30616"/>
    </ligand>
</feature>
<dbReference type="NCBIfam" id="TIGR01494">
    <property type="entry name" value="ATPase_P-type"/>
    <property type="match status" value="1"/>
</dbReference>
<accession>A0A2P4YCC3</accession>
<feature type="region of interest" description="Disordered" evidence="16">
    <location>
        <begin position="619"/>
        <end position="639"/>
    </location>
</feature>
<dbReference type="InterPro" id="IPR036412">
    <property type="entry name" value="HAD-like_sf"/>
</dbReference>
<dbReference type="FunFam" id="3.40.50.1000:FF:000080">
    <property type="entry name" value="Phospholipid-transporting ATPase"/>
    <property type="match status" value="1"/>
</dbReference>
<keyword evidence="7 13" id="KW-0067">ATP-binding</keyword>
<evidence type="ECO:0000256" key="3">
    <source>
        <dbReference type="ARBA" id="ARBA00022448"/>
    </source>
</evidence>
<evidence type="ECO:0000256" key="13">
    <source>
        <dbReference type="PIRSR" id="PIRSR606539-2"/>
    </source>
</evidence>
<dbReference type="SUPFAM" id="SSF81665">
    <property type="entry name" value="Calcium ATPase, transmembrane domain M"/>
    <property type="match status" value="1"/>
</dbReference>
<dbReference type="Pfam" id="PF16212">
    <property type="entry name" value="PhoLip_ATPase_C"/>
    <property type="match status" value="1"/>
</dbReference>
<dbReference type="GO" id="GO:0005886">
    <property type="term" value="C:plasma membrane"/>
    <property type="evidence" value="ECO:0007669"/>
    <property type="project" value="TreeGrafter"/>
</dbReference>
<feature type="transmembrane region" description="Helical" evidence="15">
    <location>
        <begin position="472"/>
        <end position="493"/>
    </location>
</feature>
<dbReference type="SUPFAM" id="SSF56784">
    <property type="entry name" value="HAD-like"/>
    <property type="match status" value="1"/>
</dbReference>
<keyword evidence="8 14" id="KW-0460">Magnesium</keyword>
<evidence type="ECO:0000256" key="8">
    <source>
        <dbReference type="ARBA" id="ARBA00022842"/>
    </source>
</evidence>
<evidence type="ECO:0000256" key="14">
    <source>
        <dbReference type="PIRSR" id="PIRSR606539-3"/>
    </source>
</evidence>
<feature type="binding site" evidence="13">
    <location>
        <position position="238"/>
    </location>
    <ligand>
        <name>ATP</name>
        <dbReference type="ChEBI" id="CHEBI:30616"/>
    </ligand>
</feature>
<feature type="domain" description="P-type ATPase C-terminal" evidence="17">
    <location>
        <begin position="291"/>
        <end position="542"/>
    </location>
</feature>
<evidence type="ECO:0000256" key="10">
    <source>
        <dbReference type="ARBA" id="ARBA00022989"/>
    </source>
</evidence>
<dbReference type="EMBL" id="NCKW01003819">
    <property type="protein sequence ID" value="POM75451.1"/>
    <property type="molecule type" value="Genomic_DNA"/>
</dbReference>
<evidence type="ECO:0000256" key="6">
    <source>
        <dbReference type="ARBA" id="ARBA00022741"/>
    </source>
</evidence>
<organism evidence="18 19">
    <name type="scientific">Phytophthora palmivora</name>
    <dbReference type="NCBI Taxonomy" id="4796"/>
    <lineage>
        <taxon>Eukaryota</taxon>
        <taxon>Sar</taxon>
        <taxon>Stramenopiles</taxon>
        <taxon>Oomycota</taxon>
        <taxon>Peronosporomycetes</taxon>
        <taxon>Peronosporales</taxon>
        <taxon>Peronosporaceae</taxon>
        <taxon>Phytophthora</taxon>
    </lineage>
</organism>
<comment type="catalytic activity">
    <reaction evidence="12 15">
        <text>ATP + H2O + phospholipidSide 1 = ADP + phosphate + phospholipidSide 2.</text>
        <dbReference type="EC" id="7.6.2.1"/>
    </reaction>
</comment>
<dbReference type="GO" id="GO:0140326">
    <property type="term" value="F:ATPase-coupled intramembrane lipid transporter activity"/>
    <property type="evidence" value="ECO:0007669"/>
    <property type="project" value="UniProtKB-EC"/>
</dbReference>
<dbReference type="Proteomes" id="UP000237271">
    <property type="component" value="Unassembled WGS sequence"/>
</dbReference>
<dbReference type="GO" id="GO:0000287">
    <property type="term" value="F:magnesium ion binding"/>
    <property type="evidence" value="ECO:0007669"/>
    <property type="project" value="UniProtKB-UniRule"/>
</dbReference>
<keyword evidence="11 15" id="KW-0472">Membrane</keyword>
<feature type="binding site" evidence="13">
    <location>
        <position position="140"/>
    </location>
    <ligand>
        <name>ATP</name>
        <dbReference type="ChEBI" id="CHEBI:30616"/>
    </ligand>
</feature>
<evidence type="ECO:0000256" key="12">
    <source>
        <dbReference type="ARBA" id="ARBA00034036"/>
    </source>
</evidence>
<feature type="binding site" evidence="13">
    <location>
        <position position="269"/>
    </location>
    <ligand>
        <name>ATP</name>
        <dbReference type="ChEBI" id="CHEBI:30616"/>
    </ligand>
</feature>
<dbReference type="InterPro" id="IPR023299">
    <property type="entry name" value="ATPase_P-typ_cyto_dom_N"/>
</dbReference>
<evidence type="ECO:0000256" key="15">
    <source>
        <dbReference type="RuleBase" id="RU362033"/>
    </source>
</evidence>
<keyword evidence="10 15" id="KW-1133">Transmembrane helix</keyword>
<evidence type="ECO:0000256" key="2">
    <source>
        <dbReference type="ARBA" id="ARBA00008109"/>
    </source>
</evidence>